<dbReference type="SUPFAM" id="SSF51735">
    <property type="entry name" value="NAD(P)-binding Rossmann-fold domains"/>
    <property type="match status" value="1"/>
</dbReference>
<dbReference type="Pfam" id="PF13561">
    <property type="entry name" value="adh_short_C2"/>
    <property type="match status" value="1"/>
</dbReference>
<gene>
    <name evidence="1" type="ORF">UFOPK1421_00476</name>
</gene>
<dbReference type="EMBL" id="CAEZSL010000037">
    <property type="protein sequence ID" value="CAB4537888.1"/>
    <property type="molecule type" value="Genomic_DNA"/>
</dbReference>
<accession>A0A6J6BI72</accession>
<dbReference type="AlphaFoldDB" id="A0A6J6BI72"/>
<evidence type="ECO:0000313" key="1">
    <source>
        <dbReference type="EMBL" id="CAB4537888.1"/>
    </source>
</evidence>
<dbReference type="InterPro" id="IPR036291">
    <property type="entry name" value="NAD(P)-bd_dom_sf"/>
</dbReference>
<dbReference type="InterPro" id="IPR002347">
    <property type="entry name" value="SDR_fam"/>
</dbReference>
<reference evidence="1" key="1">
    <citation type="submission" date="2020-05" db="EMBL/GenBank/DDBJ databases">
        <authorList>
            <person name="Chiriac C."/>
            <person name="Salcher M."/>
            <person name="Ghai R."/>
            <person name="Kavagutti S V."/>
        </authorList>
    </citation>
    <scope>NUCLEOTIDE SEQUENCE</scope>
</reference>
<proteinExistence type="predicted"/>
<sequence length="87" mass="8871">MTSAVMTGDASAIETATAHIAKTSLLGIAGLPEDIANAAVYLASEEARYITGHTLVVDAGATTLGGTGRFHQQDASLMREAGVREPA</sequence>
<protein>
    <submittedName>
        <fullName evidence="1">Unannotated protein</fullName>
    </submittedName>
</protein>
<organism evidence="1">
    <name type="scientific">freshwater metagenome</name>
    <dbReference type="NCBI Taxonomy" id="449393"/>
    <lineage>
        <taxon>unclassified sequences</taxon>
        <taxon>metagenomes</taxon>
        <taxon>ecological metagenomes</taxon>
    </lineage>
</organism>
<dbReference type="Gene3D" id="3.40.50.720">
    <property type="entry name" value="NAD(P)-binding Rossmann-like Domain"/>
    <property type="match status" value="1"/>
</dbReference>
<name>A0A6J6BI72_9ZZZZ</name>